<sequence>MPSSSLKTVSPTLLIQSHECVYICTKLTFSVSKISIHKRQPTYQICVLQRSYFSQGFKSSSSSSPSLAGGNKSDKARLGLGRGLGDENSNFASSSVEDTEEEEDMEQEDVDCNKDGGRTGEDGALSSYMVDFLSSSR</sequence>
<reference evidence="2" key="1">
    <citation type="submission" date="2021-01" db="EMBL/GenBank/DDBJ databases">
        <authorList>
            <person name="Corre E."/>
            <person name="Pelletier E."/>
            <person name="Niang G."/>
            <person name="Scheremetjew M."/>
            <person name="Finn R."/>
            <person name="Kale V."/>
            <person name="Holt S."/>
            <person name="Cochrane G."/>
            <person name="Meng A."/>
            <person name="Brown T."/>
            <person name="Cohen L."/>
        </authorList>
    </citation>
    <scope>NUCLEOTIDE SEQUENCE</scope>
    <source>
        <strain evidence="2">GSO104</strain>
    </source>
</reference>
<feature type="region of interest" description="Disordered" evidence="1">
    <location>
        <begin position="56"/>
        <end position="124"/>
    </location>
</feature>
<feature type="compositionally biased region" description="Basic and acidic residues" evidence="1">
    <location>
        <begin position="111"/>
        <end position="121"/>
    </location>
</feature>
<accession>A0A7S4RXF1</accession>
<feature type="compositionally biased region" description="Polar residues" evidence="1">
    <location>
        <begin position="87"/>
        <end position="96"/>
    </location>
</feature>
<dbReference type="EMBL" id="HBNS01032471">
    <property type="protein sequence ID" value="CAE4627277.1"/>
    <property type="molecule type" value="Transcribed_RNA"/>
</dbReference>
<proteinExistence type="predicted"/>
<organism evidence="2">
    <name type="scientific">Ditylum brightwellii</name>
    <dbReference type="NCBI Taxonomy" id="49249"/>
    <lineage>
        <taxon>Eukaryota</taxon>
        <taxon>Sar</taxon>
        <taxon>Stramenopiles</taxon>
        <taxon>Ochrophyta</taxon>
        <taxon>Bacillariophyta</taxon>
        <taxon>Mediophyceae</taxon>
        <taxon>Lithodesmiophycidae</taxon>
        <taxon>Lithodesmiales</taxon>
        <taxon>Lithodesmiaceae</taxon>
        <taxon>Ditylum</taxon>
    </lineage>
</organism>
<protein>
    <submittedName>
        <fullName evidence="2">Uncharacterized protein</fullName>
    </submittedName>
</protein>
<evidence type="ECO:0000313" key="2">
    <source>
        <dbReference type="EMBL" id="CAE4627277.1"/>
    </source>
</evidence>
<dbReference type="AlphaFoldDB" id="A0A7S4RXF1"/>
<feature type="compositionally biased region" description="Acidic residues" evidence="1">
    <location>
        <begin position="97"/>
        <end position="110"/>
    </location>
</feature>
<name>A0A7S4RXF1_9STRA</name>
<evidence type="ECO:0000256" key="1">
    <source>
        <dbReference type="SAM" id="MobiDB-lite"/>
    </source>
</evidence>
<gene>
    <name evidence="2" type="ORF">DBRI00130_LOCUS25439</name>
</gene>